<evidence type="ECO:0000256" key="1">
    <source>
        <dbReference type="SAM" id="SignalP"/>
    </source>
</evidence>
<accession>A0A520MW17</accession>
<evidence type="ECO:0000313" key="3">
    <source>
        <dbReference type="Proteomes" id="UP000319384"/>
    </source>
</evidence>
<organism evidence="2 3">
    <name type="scientific">SAR86 cluster bacterium</name>
    <dbReference type="NCBI Taxonomy" id="2030880"/>
    <lineage>
        <taxon>Bacteria</taxon>
        <taxon>Pseudomonadati</taxon>
        <taxon>Pseudomonadota</taxon>
        <taxon>Gammaproteobacteria</taxon>
        <taxon>SAR86 cluster</taxon>
    </lineage>
</organism>
<dbReference type="Proteomes" id="UP000319384">
    <property type="component" value="Unassembled WGS sequence"/>
</dbReference>
<dbReference type="AlphaFoldDB" id="A0A520MW17"/>
<dbReference type="PIRSF" id="PIRSF028069">
    <property type="entry name" value="UCP028069"/>
    <property type="match status" value="1"/>
</dbReference>
<dbReference type="InterPro" id="IPR016866">
    <property type="entry name" value="UCP028069"/>
</dbReference>
<comment type="caution">
    <text evidence="2">The sequence shown here is derived from an EMBL/GenBank/DDBJ whole genome shotgun (WGS) entry which is preliminary data.</text>
</comment>
<reference evidence="2 3" key="1">
    <citation type="submission" date="2019-02" db="EMBL/GenBank/DDBJ databases">
        <title>Prokaryotic population dynamics and viral predation in marine succession experiment using metagenomics: the confinement effect.</title>
        <authorList>
            <person name="Haro-Moreno J.M."/>
            <person name="Rodriguez-Valera F."/>
            <person name="Lopez-Perez M."/>
        </authorList>
    </citation>
    <scope>NUCLEOTIDE SEQUENCE [LARGE SCALE GENOMIC DNA]</scope>
    <source>
        <strain evidence="2">MED-G162</strain>
    </source>
</reference>
<proteinExistence type="predicted"/>
<evidence type="ECO:0000313" key="2">
    <source>
        <dbReference type="EMBL" id="RZO25420.1"/>
    </source>
</evidence>
<name>A0A520MW17_9GAMM</name>
<gene>
    <name evidence="2" type="ORF">EVA95_03525</name>
</gene>
<feature type="signal peptide" evidence="1">
    <location>
        <begin position="1"/>
        <end position="21"/>
    </location>
</feature>
<dbReference type="EMBL" id="SHBH01000036">
    <property type="protein sequence ID" value="RZO25420.1"/>
    <property type="molecule type" value="Genomic_DNA"/>
</dbReference>
<protein>
    <submittedName>
        <fullName evidence="2">DUF3450 domain-containing protein</fullName>
    </submittedName>
</protein>
<sequence>MRMKYIKLLSILVIFSSLSFSQETEEVVDEKLLLQQAIDTEASSSNDAANRQEFIDDVDAQIIVLTGDIQFLSQQLDLTNIYNRQLQELIDSQNTEIISINQQMVELDKTNKGILPTLEEMVKTLENVIDNDIPFLLTERKSRVEVLKDILVQSNISTSEKFRRVFEAYQIENEYGRTIESYRDEIVVDSDSYNVEIFRLGRVGLYARTSDGKYTAMYSKKENKWIRKRGIDSELVIALKIARKELPPSLLKLPIERI</sequence>
<dbReference type="Pfam" id="PF11932">
    <property type="entry name" value="DUF3450"/>
    <property type="match status" value="1"/>
</dbReference>
<keyword evidence="1" id="KW-0732">Signal</keyword>
<feature type="chain" id="PRO_5021936728" evidence="1">
    <location>
        <begin position="22"/>
        <end position="258"/>
    </location>
</feature>